<dbReference type="InterPro" id="IPR043129">
    <property type="entry name" value="ATPase_NBD"/>
</dbReference>
<dbReference type="Gene3D" id="3.30.420.40">
    <property type="match status" value="2"/>
</dbReference>
<dbReference type="PANTHER" id="PTHR14187">
    <property type="entry name" value="ALPHA KINASE/ELONGATION FACTOR 2 KINASE"/>
    <property type="match status" value="1"/>
</dbReference>
<organism evidence="1 2">
    <name type="scientific">Mya arenaria</name>
    <name type="common">Soft-shell clam</name>
    <dbReference type="NCBI Taxonomy" id="6604"/>
    <lineage>
        <taxon>Eukaryota</taxon>
        <taxon>Metazoa</taxon>
        <taxon>Spiralia</taxon>
        <taxon>Lophotrochozoa</taxon>
        <taxon>Mollusca</taxon>
        <taxon>Bivalvia</taxon>
        <taxon>Autobranchia</taxon>
        <taxon>Heteroconchia</taxon>
        <taxon>Euheterodonta</taxon>
        <taxon>Imparidentia</taxon>
        <taxon>Neoheterodontei</taxon>
        <taxon>Myida</taxon>
        <taxon>Myoidea</taxon>
        <taxon>Myidae</taxon>
        <taxon>Mya</taxon>
    </lineage>
</organism>
<dbReference type="Proteomes" id="UP001164746">
    <property type="component" value="Chromosome 4"/>
</dbReference>
<accession>A0ABY7E3Y1</accession>
<dbReference type="PANTHER" id="PTHR14187:SF5">
    <property type="entry name" value="HEAT SHOCK 70 KDA PROTEIN 12A"/>
    <property type="match status" value="1"/>
</dbReference>
<evidence type="ECO:0000313" key="2">
    <source>
        <dbReference type="Proteomes" id="UP001164746"/>
    </source>
</evidence>
<evidence type="ECO:0000313" key="1">
    <source>
        <dbReference type="EMBL" id="WAR03677.1"/>
    </source>
</evidence>
<dbReference type="Gene3D" id="3.90.640.10">
    <property type="entry name" value="Actin, Chain A, domain 4"/>
    <property type="match status" value="1"/>
</dbReference>
<keyword evidence="2" id="KW-1185">Reference proteome</keyword>
<dbReference type="EMBL" id="CP111015">
    <property type="protein sequence ID" value="WAR03677.1"/>
    <property type="molecule type" value="Genomic_DNA"/>
</dbReference>
<proteinExistence type="predicted"/>
<dbReference type="SUPFAM" id="SSF53067">
    <property type="entry name" value="Actin-like ATPase domain"/>
    <property type="match status" value="1"/>
</dbReference>
<name>A0ABY7E3Y1_MYAAR</name>
<reference evidence="1" key="1">
    <citation type="submission" date="2022-11" db="EMBL/GenBank/DDBJ databases">
        <title>Centuries of genome instability and evolution in soft-shell clam transmissible cancer (bioRxiv).</title>
        <authorList>
            <person name="Hart S.F.M."/>
            <person name="Yonemitsu M.A."/>
            <person name="Giersch R.M."/>
            <person name="Beal B.F."/>
            <person name="Arriagada G."/>
            <person name="Davis B.W."/>
            <person name="Ostrander E.A."/>
            <person name="Goff S.P."/>
            <person name="Metzger M.J."/>
        </authorList>
    </citation>
    <scope>NUCLEOTIDE SEQUENCE</scope>
    <source>
        <strain evidence="1">MELC-2E11</strain>
        <tissue evidence="1">Siphon/mantle</tissue>
    </source>
</reference>
<gene>
    <name evidence="1" type="ORF">MAR_010235</name>
</gene>
<sequence>MITNERYLNLHRADDDCNRDQEAGIPNDQLRIALEPEAASVWCQVCTDDKITKLSDAGTKYMVVDLGGGTADITVHEKLVDGRLRELHRASGGEWGGNRVEQSYIDCLTAMVGHEVMDEFRREHTGDYMTLLMDLETKKRTVTASLEGKVTLTVPLTFSECCHKHDINIQDRINKSPFKDKMKWTRDRFRIDKTGEHDPGRKTKYCGNDVCQQYFWKMVEIGDDLPLGKEVSEEIPGLSAEQTGAHIKVFCSASTDTKYVDEDTCTQLGELIVPLPDSSDPKDKNIKVSFIFGDTELKVWVQIIKTGEELERNVDL</sequence>
<protein>
    <submittedName>
        <fullName evidence="1">HS12A-like protein</fullName>
    </submittedName>
</protein>